<name>A0A2P5DRM9_PARAD</name>
<proteinExistence type="predicted"/>
<protein>
    <submittedName>
        <fullName evidence="1">Uncharacterized protein</fullName>
    </submittedName>
</protein>
<dbReference type="EMBL" id="JXTB01000021">
    <property type="protein sequence ID" value="PON75931.1"/>
    <property type="molecule type" value="Genomic_DNA"/>
</dbReference>
<organism evidence="1 2">
    <name type="scientific">Parasponia andersonii</name>
    <name type="common">Sponia andersonii</name>
    <dbReference type="NCBI Taxonomy" id="3476"/>
    <lineage>
        <taxon>Eukaryota</taxon>
        <taxon>Viridiplantae</taxon>
        <taxon>Streptophyta</taxon>
        <taxon>Embryophyta</taxon>
        <taxon>Tracheophyta</taxon>
        <taxon>Spermatophyta</taxon>
        <taxon>Magnoliopsida</taxon>
        <taxon>eudicotyledons</taxon>
        <taxon>Gunneridae</taxon>
        <taxon>Pentapetalae</taxon>
        <taxon>rosids</taxon>
        <taxon>fabids</taxon>
        <taxon>Rosales</taxon>
        <taxon>Cannabaceae</taxon>
        <taxon>Parasponia</taxon>
    </lineage>
</organism>
<gene>
    <name evidence="1" type="ORF">PanWU01x14_038820</name>
</gene>
<evidence type="ECO:0000313" key="1">
    <source>
        <dbReference type="EMBL" id="PON75931.1"/>
    </source>
</evidence>
<dbReference type="Proteomes" id="UP000237105">
    <property type="component" value="Unassembled WGS sequence"/>
</dbReference>
<dbReference type="AlphaFoldDB" id="A0A2P5DRM9"/>
<comment type="caution">
    <text evidence="1">The sequence shown here is derived from an EMBL/GenBank/DDBJ whole genome shotgun (WGS) entry which is preliminary data.</text>
</comment>
<accession>A0A2P5DRM9</accession>
<evidence type="ECO:0000313" key="2">
    <source>
        <dbReference type="Proteomes" id="UP000237105"/>
    </source>
</evidence>
<sequence length="78" mass="9083">DDIALLPNIDVHNLRIVLDALTRWNDKLAVGYYQSPFNKDVQATTITTRFKLPTMNTFDRKANPQDHMDHFNDLIELL</sequence>
<feature type="non-terminal residue" evidence="1">
    <location>
        <position position="1"/>
    </location>
</feature>
<reference evidence="2" key="1">
    <citation type="submission" date="2016-06" db="EMBL/GenBank/DDBJ databases">
        <title>Parallel loss of symbiosis genes in relatives of nitrogen-fixing non-legume Parasponia.</title>
        <authorList>
            <person name="Van Velzen R."/>
            <person name="Holmer R."/>
            <person name="Bu F."/>
            <person name="Rutten L."/>
            <person name="Van Zeijl A."/>
            <person name="Liu W."/>
            <person name="Santuari L."/>
            <person name="Cao Q."/>
            <person name="Sharma T."/>
            <person name="Shen D."/>
            <person name="Roswanjaya Y."/>
            <person name="Wardhani T."/>
            <person name="Kalhor M.S."/>
            <person name="Jansen J."/>
            <person name="Van den Hoogen J."/>
            <person name="Gungor B."/>
            <person name="Hartog M."/>
            <person name="Hontelez J."/>
            <person name="Verver J."/>
            <person name="Yang W.-C."/>
            <person name="Schijlen E."/>
            <person name="Repin R."/>
            <person name="Schilthuizen M."/>
            <person name="Schranz E."/>
            <person name="Heidstra R."/>
            <person name="Miyata K."/>
            <person name="Fedorova E."/>
            <person name="Kohlen W."/>
            <person name="Bisseling T."/>
            <person name="Smit S."/>
            <person name="Geurts R."/>
        </authorList>
    </citation>
    <scope>NUCLEOTIDE SEQUENCE [LARGE SCALE GENOMIC DNA]</scope>
    <source>
        <strain evidence="2">cv. WU1-14</strain>
    </source>
</reference>
<keyword evidence="2" id="KW-1185">Reference proteome</keyword>